<dbReference type="AlphaFoldDB" id="A0A268P4P4"/>
<evidence type="ECO:0000256" key="1">
    <source>
        <dbReference type="ARBA" id="ARBA00004907"/>
    </source>
</evidence>
<keyword evidence="4 9" id="KW-0808">Transferase</keyword>
<evidence type="ECO:0000256" key="4">
    <source>
        <dbReference type="ARBA" id="ARBA00022679"/>
    </source>
</evidence>
<comment type="caution">
    <text evidence="12">The sequence shown here is derived from an EMBL/GenBank/DDBJ whole genome shotgun (WGS) entry which is preliminary data.</text>
</comment>
<evidence type="ECO:0000256" key="8">
    <source>
        <dbReference type="ARBA" id="ARBA00061188"/>
    </source>
</evidence>
<dbReference type="EMBL" id="NPCC01000004">
    <property type="protein sequence ID" value="PAE90697.1"/>
    <property type="molecule type" value="Genomic_DNA"/>
</dbReference>
<comment type="catalytic activity">
    <reaction evidence="7 9">
        <text>N-(5-phospho-beta-D-ribosyl)anthranilate + diphosphate = 5-phospho-alpha-D-ribose 1-diphosphate + anthranilate</text>
        <dbReference type="Rhea" id="RHEA:11768"/>
        <dbReference type="ChEBI" id="CHEBI:16567"/>
        <dbReference type="ChEBI" id="CHEBI:18277"/>
        <dbReference type="ChEBI" id="CHEBI:33019"/>
        <dbReference type="ChEBI" id="CHEBI:58017"/>
        <dbReference type="EC" id="2.4.2.18"/>
    </reaction>
</comment>
<evidence type="ECO:0000256" key="2">
    <source>
        <dbReference type="ARBA" id="ARBA00022605"/>
    </source>
</evidence>
<dbReference type="NCBIfam" id="TIGR01245">
    <property type="entry name" value="trpD"/>
    <property type="match status" value="1"/>
</dbReference>
<feature type="domain" description="Glycosyl transferase family 3" evidence="10">
    <location>
        <begin position="75"/>
        <end position="321"/>
    </location>
</feature>
<dbReference type="UniPathway" id="UPA00035">
    <property type="reaction ID" value="UER00041"/>
</dbReference>
<comment type="function">
    <text evidence="9">Catalyzes the transfer of the phosphoribosyl group of 5-phosphorylribose-1-pyrophosphate (PRPP) to anthranilate to yield N-(5'-phosphoribosyl)-anthranilate (PRA).</text>
</comment>
<evidence type="ECO:0000256" key="7">
    <source>
        <dbReference type="ARBA" id="ARBA00052328"/>
    </source>
</evidence>
<comment type="pathway">
    <text evidence="1 9">Amino-acid biosynthesis; L-tryptophan biosynthesis; L-tryptophan from chorismate: step 2/5.</text>
</comment>
<dbReference type="Pfam" id="PF02885">
    <property type="entry name" value="Glycos_trans_3N"/>
    <property type="match status" value="1"/>
</dbReference>
<protein>
    <recommendedName>
        <fullName evidence="9">Anthranilate phosphoribosyltransferase</fullName>
        <ecNumber evidence="9">2.4.2.18</ecNumber>
    </recommendedName>
</protein>
<dbReference type="SUPFAM" id="SSF52418">
    <property type="entry name" value="Nucleoside phosphorylase/phosphoribosyltransferase catalytic domain"/>
    <property type="match status" value="1"/>
</dbReference>
<keyword evidence="6 9" id="KW-0057">Aromatic amino acid biosynthesis</keyword>
<keyword evidence="2 9" id="KW-0028">Amino-acid biosynthesis</keyword>
<evidence type="ECO:0000313" key="13">
    <source>
        <dbReference type="Proteomes" id="UP000216207"/>
    </source>
</evidence>
<comment type="cofactor">
    <cofactor evidence="9">
        <name>Mg(2+)</name>
        <dbReference type="ChEBI" id="CHEBI:18420"/>
    </cofactor>
    <text evidence="9">Binds 2 magnesium ions per monomer.</text>
</comment>
<feature type="binding site" evidence="9">
    <location>
        <position position="225"/>
    </location>
    <ligand>
        <name>Mg(2+)</name>
        <dbReference type="ChEBI" id="CHEBI:18420"/>
        <label>2</label>
    </ligand>
</feature>
<dbReference type="InterPro" id="IPR000312">
    <property type="entry name" value="Glycosyl_Trfase_fam3"/>
</dbReference>
<proteinExistence type="inferred from homology"/>
<comment type="similarity">
    <text evidence="9">Belongs to the anthranilate phosphoribosyltransferase family.</text>
</comment>
<feature type="binding site" evidence="9">
    <location>
        <position position="92"/>
    </location>
    <ligand>
        <name>Mg(2+)</name>
        <dbReference type="ChEBI" id="CHEBI:18420"/>
        <label>1</label>
    </ligand>
</feature>
<dbReference type="GO" id="GO:0005829">
    <property type="term" value="C:cytosol"/>
    <property type="evidence" value="ECO:0007669"/>
    <property type="project" value="TreeGrafter"/>
</dbReference>
<keyword evidence="3 9" id="KW-0328">Glycosyltransferase</keyword>
<dbReference type="InterPro" id="IPR036320">
    <property type="entry name" value="Glycosyl_Trfase_fam3_N_dom_sf"/>
</dbReference>
<comment type="similarity">
    <text evidence="8">In the C-terminal section; belongs to the anthranilate phosphoribosyltransferase family.</text>
</comment>
<feature type="binding site" evidence="9">
    <location>
        <position position="226"/>
    </location>
    <ligand>
        <name>Mg(2+)</name>
        <dbReference type="ChEBI" id="CHEBI:18420"/>
        <label>1</label>
    </ligand>
</feature>
<gene>
    <name evidence="9 12" type="primary">trpD</name>
    <name evidence="12" type="ORF">CHH72_02120</name>
</gene>
<dbReference type="FunFam" id="3.40.1030.10:FF:000002">
    <property type="entry name" value="Anthranilate phosphoribosyltransferase"/>
    <property type="match status" value="1"/>
</dbReference>
<comment type="caution">
    <text evidence="9">Lacks conserved residue(s) required for the propagation of feature annotation.</text>
</comment>
<dbReference type="HAMAP" id="MF_00211">
    <property type="entry name" value="TrpD"/>
    <property type="match status" value="1"/>
</dbReference>
<dbReference type="Gene3D" id="3.40.1030.10">
    <property type="entry name" value="Nucleoside phosphorylase/phosphoribosyltransferase catalytic domain"/>
    <property type="match status" value="1"/>
</dbReference>
<evidence type="ECO:0000256" key="3">
    <source>
        <dbReference type="ARBA" id="ARBA00022676"/>
    </source>
</evidence>
<evidence type="ECO:0000256" key="5">
    <source>
        <dbReference type="ARBA" id="ARBA00022822"/>
    </source>
</evidence>
<feature type="domain" description="Glycosyl transferase family 3 N-terminal" evidence="11">
    <location>
        <begin position="3"/>
        <end position="65"/>
    </location>
</feature>
<feature type="binding site" evidence="9">
    <location>
        <begin position="108"/>
        <end position="116"/>
    </location>
    <ligand>
        <name>5-phospho-alpha-D-ribose 1-diphosphate</name>
        <dbReference type="ChEBI" id="CHEBI:58017"/>
    </ligand>
</feature>
<sequence length="341" mass="36278">MMKHVLNKCLMGESLSVQEAEQVMEQIMSGRATVSQVASLITMMRVRGETAEEILGFAKGMRAYARKFPAVIEGTIDTCGTGGDGLGTFNISTASALVLASLGVPVAKHGNRSVSSKSGSADVLEELGINIQASVEEACQMLETTNLCFLFAPLYHQSMRHVAGPRKEIGFRTIFNLLGPLTNPAGARYQLLGVYDEAAALKMGEALRQLDSEHSLLVTGADGLDECAIHGDTHVVEVKDGRCETYRFSPDDVGLPLGNLADIQVDTPAESAALIRAIFSGDGPQAAKNIVALNAGAALYACGNASHIAEGVHYASKAIESKRVFRYLQSLQQQGRGIKHA</sequence>
<dbReference type="GO" id="GO:0004048">
    <property type="term" value="F:anthranilate phosphoribosyltransferase activity"/>
    <property type="evidence" value="ECO:0007669"/>
    <property type="project" value="UniProtKB-UniRule"/>
</dbReference>
<dbReference type="Pfam" id="PF00591">
    <property type="entry name" value="Glycos_transf_3"/>
    <property type="match status" value="1"/>
</dbReference>
<evidence type="ECO:0000256" key="6">
    <source>
        <dbReference type="ARBA" id="ARBA00023141"/>
    </source>
</evidence>
<evidence type="ECO:0000313" key="12">
    <source>
        <dbReference type="EMBL" id="PAE90697.1"/>
    </source>
</evidence>
<evidence type="ECO:0000259" key="11">
    <source>
        <dbReference type="Pfam" id="PF02885"/>
    </source>
</evidence>
<dbReference type="InterPro" id="IPR035902">
    <property type="entry name" value="Nuc_phospho_transferase"/>
</dbReference>
<dbReference type="PANTHER" id="PTHR43285">
    <property type="entry name" value="ANTHRANILATE PHOSPHORIBOSYLTRANSFERASE"/>
    <property type="match status" value="1"/>
</dbReference>
<feature type="binding site" evidence="9">
    <location>
        <position position="88"/>
    </location>
    <ligand>
        <name>5-phospho-alpha-D-ribose 1-diphosphate</name>
        <dbReference type="ChEBI" id="CHEBI:58017"/>
    </ligand>
</feature>
<dbReference type="SUPFAM" id="SSF47648">
    <property type="entry name" value="Nucleoside phosphorylase/phosphoribosyltransferase N-terminal domain"/>
    <property type="match status" value="1"/>
</dbReference>
<comment type="subunit">
    <text evidence="9">Homodimer.</text>
</comment>
<feature type="binding site" evidence="9">
    <location>
        <position position="80"/>
    </location>
    <ligand>
        <name>5-phospho-alpha-D-ribose 1-diphosphate</name>
        <dbReference type="ChEBI" id="CHEBI:58017"/>
    </ligand>
</feature>
<keyword evidence="5 9" id="KW-0822">Tryptophan biosynthesis</keyword>
<accession>A0A268P4P4</accession>
<evidence type="ECO:0000259" key="10">
    <source>
        <dbReference type="Pfam" id="PF00591"/>
    </source>
</evidence>
<feature type="binding site" evidence="9">
    <location>
        <position position="120"/>
    </location>
    <ligand>
        <name>5-phospho-alpha-D-ribose 1-diphosphate</name>
        <dbReference type="ChEBI" id="CHEBI:58017"/>
    </ligand>
</feature>
<reference evidence="12 13" key="1">
    <citation type="submission" date="2017-07" db="EMBL/GenBank/DDBJ databases">
        <title>Isolation and whole genome analysis of endospore-forming bacteria from heroin.</title>
        <authorList>
            <person name="Kalinowski J."/>
            <person name="Ahrens B."/>
            <person name="Al-Dilaimi A."/>
            <person name="Winkler A."/>
            <person name="Wibberg D."/>
            <person name="Schleenbecker U."/>
            <person name="Ruckert C."/>
            <person name="Wolfel R."/>
            <person name="Grass G."/>
        </authorList>
    </citation>
    <scope>NUCLEOTIDE SEQUENCE [LARGE SCALE GENOMIC DNA]</scope>
    <source>
        <strain evidence="12 13">7539</strain>
    </source>
</reference>
<dbReference type="Proteomes" id="UP000216207">
    <property type="component" value="Unassembled WGS sequence"/>
</dbReference>
<dbReference type="PANTHER" id="PTHR43285:SF2">
    <property type="entry name" value="ANTHRANILATE PHOSPHORIBOSYLTRANSFERASE"/>
    <property type="match status" value="1"/>
</dbReference>
<dbReference type="InterPro" id="IPR005940">
    <property type="entry name" value="Anthranilate_Pribosyl_Tfrase"/>
</dbReference>
<dbReference type="GO" id="GO:0000162">
    <property type="term" value="P:L-tryptophan biosynthetic process"/>
    <property type="evidence" value="ECO:0007669"/>
    <property type="project" value="UniProtKB-UniRule"/>
</dbReference>
<dbReference type="EC" id="2.4.2.18" evidence="9"/>
<name>A0A268P4P4_SHOCL</name>
<dbReference type="InterPro" id="IPR017459">
    <property type="entry name" value="Glycosyl_Trfase_fam3_N_dom"/>
</dbReference>
<feature type="binding site" evidence="9">
    <location>
        <begin position="83"/>
        <end position="84"/>
    </location>
    <ligand>
        <name>5-phospho-alpha-D-ribose 1-diphosphate</name>
        <dbReference type="ChEBI" id="CHEBI:58017"/>
    </ligand>
</feature>
<organism evidence="12 13">
    <name type="scientific">Shouchella clausii</name>
    <name type="common">Alkalihalobacillus clausii</name>
    <dbReference type="NCBI Taxonomy" id="79880"/>
    <lineage>
        <taxon>Bacteria</taxon>
        <taxon>Bacillati</taxon>
        <taxon>Bacillota</taxon>
        <taxon>Bacilli</taxon>
        <taxon>Bacillales</taxon>
        <taxon>Bacillaceae</taxon>
        <taxon>Shouchella</taxon>
    </lineage>
</organism>
<feature type="binding site" evidence="9">
    <location>
        <position position="80"/>
    </location>
    <ligand>
        <name>anthranilate</name>
        <dbReference type="ChEBI" id="CHEBI:16567"/>
        <label>1</label>
    </ligand>
</feature>
<dbReference type="RefSeq" id="WP_095326065.1">
    <property type="nucleotide sequence ID" value="NZ_NPCC01000004.1"/>
</dbReference>
<feature type="binding site" evidence="9">
    <location>
        <begin position="90"/>
        <end position="93"/>
    </location>
    <ligand>
        <name>5-phospho-alpha-D-ribose 1-diphosphate</name>
        <dbReference type="ChEBI" id="CHEBI:58017"/>
    </ligand>
</feature>
<feature type="binding site" evidence="9">
    <location>
        <position position="111"/>
    </location>
    <ligand>
        <name>anthranilate</name>
        <dbReference type="ChEBI" id="CHEBI:16567"/>
        <label>1</label>
    </ligand>
</feature>
<evidence type="ECO:0000256" key="9">
    <source>
        <dbReference type="HAMAP-Rule" id="MF_00211"/>
    </source>
</evidence>
<feature type="binding site" evidence="9">
    <location>
        <position position="226"/>
    </location>
    <ligand>
        <name>Mg(2+)</name>
        <dbReference type="ChEBI" id="CHEBI:18420"/>
        <label>2</label>
    </ligand>
</feature>
<keyword evidence="9" id="KW-0479">Metal-binding</keyword>
<keyword evidence="9" id="KW-0460">Magnesium</keyword>
<feature type="binding site" evidence="9">
    <location>
        <position position="166"/>
    </location>
    <ligand>
        <name>anthranilate</name>
        <dbReference type="ChEBI" id="CHEBI:16567"/>
        <label>2</label>
    </ligand>
</feature>
<dbReference type="GO" id="GO:0000287">
    <property type="term" value="F:magnesium ion binding"/>
    <property type="evidence" value="ECO:0007669"/>
    <property type="project" value="UniProtKB-UniRule"/>
</dbReference>
<dbReference type="Gene3D" id="1.20.970.10">
    <property type="entry name" value="Transferase, Pyrimidine Nucleoside Phosphorylase, Chain C"/>
    <property type="match status" value="1"/>
</dbReference>